<dbReference type="InterPro" id="IPR000682">
    <property type="entry name" value="PCMT"/>
</dbReference>
<evidence type="ECO:0000313" key="13">
    <source>
        <dbReference type="Proteomes" id="UP000582090"/>
    </source>
</evidence>
<evidence type="ECO:0000256" key="2">
    <source>
        <dbReference type="ARBA" id="ARBA00005369"/>
    </source>
</evidence>
<reference evidence="12 13" key="1">
    <citation type="submission" date="2020-08" db="EMBL/GenBank/DDBJ databases">
        <title>Genomic Encyclopedia of Type Strains, Phase IV (KMG-IV): sequencing the most valuable type-strain genomes for metagenomic binning, comparative biology and taxonomic classification.</title>
        <authorList>
            <person name="Goeker M."/>
        </authorList>
    </citation>
    <scope>NUCLEOTIDE SEQUENCE [LARGE SCALE GENOMIC DNA]</scope>
    <source>
        <strain evidence="12 13">DSM 26575</strain>
    </source>
</reference>
<dbReference type="SUPFAM" id="SSF53335">
    <property type="entry name" value="S-adenosyl-L-methionine-dependent methyltransferases"/>
    <property type="match status" value="1"/>
</dbReference>
<comment type="similarity">
    <text evidence="2">Belongs to the methyltransferase superfamily. L-isoaspartyl/D-aspartyl protein methyltransferase family.</text>
</comment>
<dbReference type="PANTHER" id="PTHR11579:SF0">
    <property type="entry name" value="PROTEIN-L-ISOASPARTATE(D-ASPARTATE) O-METHYLTRANSFERASE"/>
    <property type="match status" value="1"/>
</dbReference>
<name>A0A7W6GAJ8_9HYPH</name>
<dbReference type="Gene3D" id="3.40.50.150">
    <property type="entry name" value="Vaccinia Virus protein VP39"/>
    <property type="match status" value="1"/>
</dbReference>
<dbReference type="Proteomes" id="UP000582090">
    <property type="component" value="Unassembled WGS sequence"/>
</dbReference>
<dbReference type="GO" id="GO:0005737">
    <property type="term" value="C:cytoplasm"/>
    <property type="evidence" value="ECO:0007669"/>
    <property type="project" value="UniProtKB-SubCell"/>
</dbReference>
<dbReference type="EMBL" id="JACIDW010000003">
    <property type="protein sequence ID" value="MBB3963834.1"/>
    <property type="molecule type" value="Genomic_DNA"/>
</dbReference>
<dbReference type="EC" id="2.1.1.77" evidence="3"/>
<evidence type="ECO:0000256" key="3">
    <source>
        <dbReference type="ARBA" id="ARBA00011890"/>
    </source>
</evidence>
<gene>
    <name evidence="12" type="ORF">GGQ67_001473</name>
</gene>
<evidence type="ECO:0000256" key="11">
    <source>
        <dbReference type="ARBA" id="ARBA00031350"/>
    </source>
</evidence>
<dbReference type="AlphaFoldDB" id="A0A7W6GAJ8"/>
<dbReference type="GO" id="GO:0004719">
    <property type="term" value="F:protein-L-isoaspartate (D-aspartate) O-methyltransferase activity"/>
    <property type="evidence" value="ECO:0007669"/>
    <property type="project" value="UniProtKB-EC"/>
</dbReference>
<dbReference type="GO" id="GO:0032259">
    <property type="term" value="P:methylation"/>
    <property type="evidence" value="ECO:0007669"/>
    <property type="project" value="UniProtKB-KW"/>
</dbReference>
<keyword evidence="13" id="KW-1185">Reference proteome</keyword>
<evidence type="ECO:0000256" key="8">
    <source>
        <dbReference type="ARBA" id="ARBA00022691"/>
    </source>
</evidence>
<keyword evidence="6 12" id="KW-0489">Methyltransferase</keyword>
<proteinExistence type="inferred from homology"/>
<protein>
    <recommendedName>
        <fullName evidence="4">Protein-L-isoaspartate O-methyltransferase</fullName>
        <ecNumber evidence="3">2.1.1.77</ecNumber>
    </recommendedName>
    <alternativeName>
        <fullName evidence="11">L-isoaspartyl protein carboxyl methyltransferase</fullName>
    </alternativeName>
    <alternativeName>
        <fullName evidence="9">Protein L-isoaspartyl methyltransferase</fullName>
    </alternativeName>
    <alternativeName>
        <fullName evidence="10">Protein-beta-aspartate methyltransferase</fullName>
    </alternativeName>
</protein>
<dbReference type="Pfam" id="PF01135">
    <property type="entry name" value="PCMT"/>
    <property type="match status" value="1"/>
</dbReference>
<keyword evidence="5" id="KW-0963">Cytoplasm</keyword>
<comment type="caution">
    <text evidence="12">The sequence shown here is derived from an EMBL/GenBank/DDBJ whole genome shotgun (WGS) entry which is preliminary data.</text>
</comment>
<comment type="subcellular location">
    <subcellularLocation>
        <location evidence="1">Cytoplasm</location>
    </subcellularLocation>
</comment>
<accession>A0A7W6GAJ8</accession>
<evidence type="ECO:0000256" key="10">
    <source>
        <dbReference type="ARBA" id="ARBA00031323"/>
    </source>
</evidence>
<evidence type="ECO:0000256" key="1">
    <source>
        <dbReference type="ARBA" id="ARBA00004496"/>
    </source>
</evidence>
<sequence>MDEAELKICRRAYAAQMLARAGIDRNEALLSAFSIVPRENFLGPPPWKMRDWKRYMEVPSDDPVVLYQDLLFALQADRQVNNGSPSLHAGALHRLKLRKGETICHIGAGSGYYTAIIAEIVGKTGRVVAVEFDAELAQQARRNLERYENVEVVNGNGLEWPREAADVVYVNFALHHPAEPWIDKLASGGRLLFPLGTPAIGGEGRLLGVTSQAAFFVIGREGEELSARFLQPVNFVWGEGISGDLSTYAALDRAFHAGGLNRIHALRWNAVKTEQEWYSQERWGLVMANLH</sequence>
<evidence type="ECO:0000256" key="5">
    <source>
        <dbReference type="ARBA" id="ARBA00022490"/>
    </source>
</evidence>
<dbReference type="PANTHER" id="PTHR11579">
    <property type="entry name" value="PROTEIN-L-ISOASPARTATE O-METHYLTRANSFERASE"/>
    <property type="match status" value="1"/>
</dbReference>
<evidence type="ECO:0000256" key="9">
    <source>
        <dbReference type="ARBA" id="ARBA00030757"/>
    </source>
</evidence>
<dbReference type="RefSeq" id="WP_343056491.1">
    <property type="nucleotide sequence ID" value="NZ_JACIDW010000003.1"/>
</dbReference>
<evidence type="ECO:0000256" key="7">
    <source>
        <dbReference type="ARBA" id="ARBA00022679"/>
    </source>
</evidence>
<keyword evidence="7 12" id="KW-0808">Transferase</keyword>
<evidence type="ECO:0000256" key="6">
    <source>
        <dbReference type="ARBA" id="ARBA00022603"/>
    </source>
</evidence>
<dbReference type="CDD" id="cd02440">
    <property type="entry name" value="AdoMet_MTases"/>
    <property type="match status" value="1"/>
</dbReference>
<keyword evidence="8" id="KW-0949">S-adenosyl-L-methionine</keyword>
<dbReference type="InterPro" id="IPR029063">
    <property type="entry name" value="SAM-dependent_MTases_sf"/>
</dbReference>
<organism evidence="12 13">
    <name type="scientific">Rhizobium metallidurans</name>
    <dbReference type="NCBI Taxonomy" id="1265931"/>
    <lineage>
        <taxon>Bacteria</taxon>
        <taxon>Pseudomonadati</taxon>
        <taxon>Pseudomonadota</taxon>
        <taxon>Alphaproteobacteria</taxon>
        <taxon>Hyphomicrobiales</taxon>
        <taxon>Rhizobiaceae</taxon>
        <taxon>Rhizobium/Agrobacterium group</taxon>
        <taxon>Rhizobium</taxon>
    </lineage>
</organism>
<evidence type="ECO:0000313" key="12">
    <source>
        <dbReference type="EMBL" id="MBB3963834.1"/>
    </source>
</evidence>
<evidence type="ECO:0000256" key="4">
    <source>
        <dbReference type="ARBA" id="ARBA00013346"/>
    </source>
</evidence>